<evidence type="ECO:0000259" key="12">
    <source>
        <dbReference type="Pfam" id="PF13493"/>
    </source>
</evidence>
<keyword evidence="10 11" id="KW-0472">Membrane</keyword>
<reference evidence="14" key="1">
    <citation type="submission" date="2018-05" db="EMBL/GenBank/DDBJ databases">
        <authorList>
            <person name="Li X."/>
        </authorList>
    </citation>
    <scope>NUCLEOTIDE SEQUENCE [LARGE SCALE GENOMIC DNA]</scope>
    <source>
        <strain evidence="14">HKS-05</strain>
    </source>
</reference>
<evidence type="ECO:0000313" key="13">
    <source>
        <dbReference type="EMBL" id="RAK60821.1"/>
    </source>
</evidence>
<sequence>MLKSLFQDRGRGRPGRSGLAYVGPMALVCAALVLRFLLQPVFGAHHAYTTFYPAVVLGAYLFGPWAAILITAISSVGAYWFFVLPFAGAEGPQADLASSLFFMANCGVAIYLVSTLTRALRRLAANQERADSVAYAHAELFRDLNERVGDHFQLVASVLTLQGKGEPERHVADALARAADTSMLLARSHRQLSGRQDVEIDFVPFATLLVKAALTERQAPLDRILIDAADLRLPLEQATSLAVALLECTNALVDMKLNSPVRVSLSHGETRTVLRLAEVDEMAGVSIITPSSGRLLRAAVEQLGGRIWIVKEPAGSTLEVSFPHSPAALSPASDGIVLH</sequence>
<evidence type="ECO:0000256" key="9">
    <source>
        <dbReference type="ARBA" id="ARBA00023012"/>
    </source>
</evidence>
<feature type="domain" description="Sensor protein KdpD transmembrane" evidence="12">
    <location>
        <begin position="24"/>
        <end position="128"/>
    </location>
</feature>
<feature type="transmembrane region" description="Helical" evidence="11">
    <location>
        <begin position="20"/>
        <end position="38"/>
    </location>
</feature>
<dbReference type="AlphaFoldDB" id="A0A328B319"/>
<evidence type="ECO:0000256" key="4">
    <source>
        <dbReference type="ARBA" id="ARBA00022692"/>
    </source>
</evidence>
<feature type="transmembrane region" description="Helical" evidence="11">
    <location>
        <begin position="94"/>
        <end position="113"/>
    </location>
</feature>
<organism evidence="13 14">
    <name type="scientific">Phenylobacterium hankyongense</name>
    <dbReference type="NCBI Taxonomy" id="1813876"/>
    <lineage>
        <taxon>Bacteria</taxon>
        <taxon>Pseudomonadati</taxon>
        <taxon>Pseudomonadota</taxon>
        <taxon>Alphaproteobacteria</taxon>
        <taxon>Caulobacterales</taxon>
        <taxon>Caulobacteraceae</taxon>
        <taxon>Phenylobacterium</taxon>
    </lineage>
</organism>
<evidence type="ECO:0000256" key="2">
    <source>
        <dbReference type="ARBA" id="ARBA00022553"/>
    </source>
</evidence>
<evidence type="ECO:0000256" key="6">
    <source>
        <dbReference type="ARBA" id="ARBA00022777"/>
    </source>
</evidence>
<keyword evidence="6" id="KW-0418">Kinase</keyword>
<evidence type="ECO:0000256" key="8">
    <source>
        <dbReference type="ARBA" id="ARBA00022989"/>
    </source>
</evidence>
<protein>
    <recommendedName>
        <fullName evidence="12">Sensor protein KdpD transmembrane domain-containing protein</fullName>
    </recommendedName>
</protein>
<keyword evidence="2" id="KW-0597">Phosphoprotein</keyword>
<comment type="subcellular location">
    <subcellularLocation>
        <location evidence="1">Membrane</location>
        <topology evidence="1">Multi-pass membrane protein</topology>
    </subcellularLocation>
</comment>
<keyword evidence="3" id="KW-0808">Transferase</keyword>
<name>A0A328B319_9CAUL</name>
<dbReference type="InterPro" id="IPR025201">
    <property type="entry name" value="KdpD_TM"/>
</dbReference>
<dbReference type="GO" id="GO:0000160">
    <property type="term" value="P:phosphorelay signal transduction system"/>
    <property type="evidence" value="ECO:0007669"/>
    <property type="project" value="UniProtKB-KW"/>
</dbReference>
<dbReference type="GO" id="GO:0016301">
    <property type="term" value="F:kinase activity"/>
    <property type="evidence" value="ECO:0007669"/>
    <property type="project" value="UniProtKB-KW"/>
</dbReference>
<dbReference type="GO" id="GO:0005524">
    <property type="term" value="F:ATP binding"/>
    <property type="evidence" value="ECO:0007669"/>
    <property type="project" value="UniProtKB-KW"/>
</dbReference>
<evidence type="ECO:0000256" key="3">
    <source>
        <dbReference type="ARBA" id="ARBA00022679"/>
    </source>
</evidence>
<evidence type="ECO:0000256" key="10">
    <source>
        <dbReference type="ARBA" id="ARBA00023136"/>
    </source>
</evidence>
<keyword evidence="14" id="KW-1185">Reference proteome</keyword>
<proteinExistence type="predicted"/>
<keyword evidence="4 11" id="KW-0812">Transmembrane</keyword>
<evidence type="ECO:0000256" key="1">
    <source>
        <dbReference type="ARBA" id="ARBA00004141"/>
    </source>
</evidence>
<evidence type="ECO:0000256" key="5">
    <source>
        <dbReference type="ARBA" id="ARBA00022741"/>
    </source>
</evidence>
<accession>A0A328B319</accession>
<gene>
    <name evidence="13" type="ORF">DJ021_13885</name>
</gene>
<evidence type="ECO:0000313" key="14">
    <source>
        <dbReference type="Proteomes" id="UP000249842"/>
    </source>
</evidence>
<dbReference type="EMBL" id="QFYP01000001">
    <property type="protein sequence ID" value="RAK60821.1"/>
    <property type="molecule type" value="Genomic_DNA"/>
</dbReference>
<evidence type="ECO:0000256" key="11">
    <source>
        <dbReference type="SAM" id="Phobius"/>
    </source>
</evidence>
<feature type="transmembrane region" description="Helical" evidence="11">
    <location>
        <begin position="50"/>
        <end position="82"/>
    </location>
</feature>
<evidence type="ECO:0000256" key="7">
    <source>
        <dbReference type="ARBA" id="ARBA00022840"/>
    </source>
</evidence>
<keyword evidence="7" id="KW-0067">ATP-binding</keyword>
<dbReference type="GO" id="GO:0016020">
    <property type="term" value="C:membrane"/>
    <property type="evidence" value="ECO:0007669"/>
    <property type="project" value="UniProtKB-SubCell"/>
</dbReference>
<comment type="caution">
    <text evidence="13">The sequence shown here is derived from an EMBL/GenBank/DDBJ whole genome shotgun (WGS) entry which is preliminary data.</text>
</comment>
<dbReference type="InterPro" id="IPR038318">
    <property type="entry name" value="KdpD_sf"/>
</dbReference>
<keyword evidence="9" id="KW-0902">Two-component regulatory system</keyword>
<keyword evidence="5" id="KW-0547">Nucleotide-binding</keyword>
<keyword evidence="8 11" id="KW-1133">Transmembrane helix</keyword>
<dbReference type="Pfam" id="PF13493">
    <property type="entry name" value="DUF4118"/>
    <property type="match status" value="1"/>
</dbReference>
<dbReference type="Gene3D" id="1.20.120.620">
    <property type="entry name" value="Backbone structure of the membrane domain of e. Coli histidine kinase receptor kdpd"/>
    <property type="match status" value="1"/>
</dbReference>
<dbReference type="Proteomes" id="UP000249842">
    <property type="component" value="Unassembled WGS sequence"/>
</dbReference>